<protein>
    <submittedName>
        <fullName evidence="2">Uncharacterized protein</fullName>
    </submittedName>
</protein>
<comment type="caution">
    <text evidence="2">The sequence shown here is derived from an EMBL/GenBank/DDBJ whole genome shotgun (WGS) entry which is preliminary data.</text>
</comment>
<feature type="compositionally biased region" description="Pro residues" evidence="1">
    <location>
        <begin position="76"/>
        <end position="127"/>
    </location>
</feature>
<dbReference type="EMBL" id="PVWP01000002">
    <property type="protein sequence ID" value="PSB38836.1"/>
    <property type="molecule type" value="Genomic_DNA"/>
</dbReference>
<evidence type="ECO:0000313" key="3">
    <source>
        <dbReference type="Proteomes" id="UP000238218"/>
    </source>
</evidence>
<evidence type="ECO:0000313" key="2">
    <source>
        <dbReference type="EMBL" id="PSB38836.1"/>
    </source>
</evidence>
<name>A0ABX5FAI5_9CHRO</name>
<sequence>MHVQVRLLHCDGGRRVVLVSARDGERFLGSALGEAGDAEEAEDRARARLLDHLQGPGPAASGAGPAPAAAVRAPAAPTPPVAPDTPAPPSVPAPPAPAAAAPTPPAPVPAPPVPAAAAPVPAPPSPAEDPQDWSAELTHLDLQLRRLGWDRDREAAYLQRCFGHRSRDRITVYADLIAYLQAIETLEPGCDPATAAVPLRRADLLEQCNLLLQQLGWDGSMGRSFLEKQMGVSSRQQLKDADLLRFNMLLEEETLRGTAEAPVPPGQEG</sequence>
<reference evidence="2 3" key="1">
    <citation type="submission" date="2018-02" db="EMBL/GenBank/DDBJ databases">
        <authorList>
            <person name="Moore K."/>
            <person name="Momper L."/>
        </authorList>
    </citation>
    <scope>NUCLEOTIDE SEQUENCE [LARGE SCALE GENOMIC DNA]</scope>
    <source>
        <strain evidence="2 3">CCALA 015</strain>
    </source>
</reference>
<keyword evidence="3" id="KW-1185">Reference proteome</keyword>
<feature type="compositionally biased region" description="Low complexity" evidence="1">
    <location>
        <begin position="56"/>
        <end position="75"/>
    </location>
</feature>
<dbReference type="Proteomes" id="UP000238218">
    <property type="component" value="Unassembled WGS sequence"/>
</dbReference>
<feature type="region of interest" description="Disordered" evidence="1">
    <location>
        <begin position="53"/>
        <end position="132"/>
    </location>
</feature>
<proteinExistence type="predicted"/>
<gene>
    <name evidence="2" type="ORF">C7B81_04615</name>
</gene>
<organism evidence="2 3">
    <name type="scientific">Aphanothece cf. minutissima CCALA 015</name>
    <dbReference type="NCBI Taxonomy" id="2107695"/>
    <lineage>
        <taxon>Bacteria</taxon>
        <taxon>Bacillati</taxon>
        <taxon>Cyanobacteriota</taxon>
        <taxon>Cyanophyceae</taxon>
        <taxon>Oscillatoriophycideae</taxon>
        <taxon>Chroococcales</taxon>
        <taxon>Aphanothecaceae</taxon>
        <taxon>Aphanothece</taxon>
    </lineage>
</organism>
<reference evidence="2 3" key="2">
    <citation type="submission" date="2018-03" db="EMBL/GenBank/DDBJ databases">
        <title>The ancient ancestry and fast evolution of plastids.</title>
        <authorList>
            <person name="Moore K.R."/>
            <person name="Magnabosco C."/>
            <person name="Momper L."/>
            <person name="Gold D.A."/>
            <person name="Bosak T."/>
            <person name="Fournier G.P."/>
        </authorList>
    </citation>
    <scope>NUCLEOTIDE SEQUENCE [LARGE SCALE GENOMIC DNA]</scope>
    <source>
        <strain evidence="2 3">CCALA 015</strain>
    </source>
</reference>
<dbReference type="RefSeq" id="WP_106220105.1">
    <property type="nucleotide sequence ID" value="NZ_PVWP01000002.1"/>
</dbReference>
<evidence type="ECO:0000256" key="1">
    <source>
        <dbReference type="SAM" id="MobiDB-lite"/>
    </source>
</evidence>
<accession>A0ABX5FAI5</accession>